<dbReference type="Proteomes" id="UP001596380">
    <property type="component" value="Unassembled WGS sequence"/>
</dbReference>
<evidence type="ECO:0000313" key="7">
    <source>
        <dbReference type="EMBL" id="MFC6884577.1"/>
    </source>
</evidence>
<evidence type="ECO:0000256" key="1">
    <source>
        <dbReference type="ARBA" id="ARBA00005854"/>
    </source>
</evidence>
<evidence type="ECO:0000256" key="3">
    <source>
        <dbReference type="ARBA" id="ARBA00023027"/>
    </source>
</evidence>
<dbReference type="SUPFAM" id="SSF51735">
    <property type="entry name" value="NAD(P)-binding Rossmann-fold domains"/>
    <property type="match status" value="1"/>
</dbReference>
<dbReference type="Gene3D" id="3.40.50.720">
    <property type="entry name" value="NAD(P)-binding Rossmann-like Domain"/>
    <property type="match status" value="2"/>
</dbReference>
<evidence type="ECO:0000259" key="5">
    <source>
        <dbReference type="Pfam" id="PF00389"/>
    </source>
</evidence>
<dbReference type="PANTHER" id="PTHR43761:SF1">
    <property type="entry name" value="D-ISOMER SPECIFIC 2-HYDROXYACID DEHYDROGENASE CATALYTIC DOMAIN-CONTAINING PROTEIN-RELATED"/>
    <property type="match status" value="1"/>
</dbReference>
<comment type="caution">
    <text evidence="7">The sequence shown here is derived from an EMBL/GenBank/DDBJ whole genome shotgun (WGS) entry which is preliminary data.</text>
</comment>
<comment type="similarity">
    <text evidence="1 4">Belongs to the D-isomer specific 2-hydroxyacid dehydrogenase family.</text>
</comment>
<organism evidence="7 8">
    <name type="scientific">Actinomadura yumaensis</name>
    <dbReference type="NCBI Taxonomy" id="111807"/>
    <lineage>
        <taxon>Bacteria</taxon>
        <taxon>Bacillati</taxon>
        <taxon>Actinomycetota</taxon>
        <taxon>Actinomycetes</taxon>
        <taxon>Streptosporangiales</taxon>
        <taxon>Thermomonosporaceae</taxon>
        <taxon>Actinomadura</taxon>
    </lineage>
</organism>
<keyword evidence="8" id="KW-1185">Reference proteome</keyword>
<dbReference type="InterPro" id="IPR050418">
    <property type="entry name" value="D-iso_2-hydroxyacid_DH_PdxB"/>
</dbReference>
<feature type="domain" description="D-isomer specific 2-hydroxyacid dehydrogenase catalytic" evidence="5">
    <location>
        <begin position="33"/>
        <end position="320"/>
    </location>
</feature>
<feature type="domain" description="D-isomer specific 2-hydroxyacid dehydrogenase NAD-binding" evidence="6">
    <location>
        <begin position="116"/>
        <end position="289"/>
    </location>
</feature>
<dbReference type="InterPro" id="IPR029753">
    <property type="entry name" value="D-isomer_DH_CS"/>
</dbReference>
<dbReference type="SUPFAM" id="SSF52283">
    <property type="entry name" value="Formate/glycerate dehydrogenase catalytic domain-like"/>
    <property type="match status" value="1"/>
</dbReference>
<dbReference type="PROSITE" id="PS00671">
    <property type="entry name" value="D_2_HYDROXYACID_DH_3"/>
    <property type="match status" value="1"/>
</dbReference>
<evidence type="ECO:0000256" key="2">
    <source>
        <dbReference type="ARBA" id="ARBA00023002"/>
    </source>
</evidence>
<dbReference type="PROSITE" id="PS00670">
    <property type="entry name" value="D_2_HYDROXYACID_DH_2"/>
    <property type="match status" value="1"/>
</dbReference>
<evidence type="ECO:0000256" key="4">
    <source>
        <dbReference type="RuleBase" id="RU003719"/>
    </source>
</evidence>
<dbReference type="InterPro" id="IPR036291">
    <property type="entry name" value="NAD(P)-bd_dom_sf"/>
</dbReference>
<evidence type="ECO:0000313" key="8">
    <source>
        <dbReference type="Proteomes" id="UP001596380"/>
    </source>
</evidence>
<keyword evidence="2 4" id="KW-0560">Oxidoreductase</keyword>
<dbReference type="CDD" id="cd12175">
    <property type="entry name" value="2-Hacid_dh_11"/>
    <property type="match status" value="1"/>
</dbReference>
<protein>
    <submittedName>
        <fullName evidence="7">2-hydroxyacid dehydrogenase</fullName>
    </submittedName>
</protein>
<dbReference type="PANTHER" id="PTHR43761">
    <property type="entry name" value="D-ISOMER SPECIFIC 2-HYDROXYACID DEHYDROGENASE FAMILY PROTEIN (AFU_ORTHOLOGUE AFUA_1G13630)"/>
    <property type="match status" value="1"/>
</dbReference>
<evidence type="ECO:0000259" key="6">
    <source>
        <dbReference type="Pfam" id="PF02826"/>
    </source>
</evidence>
<dbReference type="Pfam" id="PF00389">
    <property type="entry name" value="2-Hacid_dh"/>
    <property type="match status" value="1"/>
</dbReference>
<proteinExistence type="inferred from homology"/>
<gene>
    <name evidence="7" type="ORF">ACFQKB_32795</name>
</gene>
<name>A0ABW2CSY7_9ACTN</name>
<keyword evidence="3" id="KW-0520">NAD</keyword>
<dbReference type="InterPro" id="IPR006140">
    <property type="entry name" value="D-isomer_DH_NAD-bd"/>
</dbReference>
<dbReference type="Pfam" id="PF02826">
    <property type="entry name" value="2-Hacid_dh_C"/>
    <property type="match status" value="1"/>
</dbReference>
<sequence>MSAAQAGGRAPRVLFHFAAGPALRERLAPRLDGLDVRWCAEDDEERFAELLPDTDVLWHVLRPITAADMDRAPDLKLIQKLGSGVNTIDLDHARARGVAVCNMPGANAQAVAETALTLMLAALRRVVPLDAATRAGRGWPIDTSLPERVGEIGGRTVGLVGHGAIARRLEAPLAALGATVRWHSPSGTDADEGWRPLDALLAESDIVSLHLPLTPSTQNLIDARRLALMKPGAILVNTSRGGVVDEPALVEALRTRLGAAGLDVFATEPVDPSNPLLALDNVVALPHVAWLTAETLDRCVDIAASNTHRTATATPLAHQVI</sequence>
<dbReference type="InterPro" id="IPR006139">
    <property type="entry name" value="D-isomer_2_OHA_DH_cat_dom"/>
</dbReference>
<reference evidence="8" key="1">
    <citation type="journal article" date="2019" name="Int. J. Syst. Evol. Microbiol.">
        <title>The Global Catalogue of Microorganisms (GCM) 10K type strain sequencing project: providing services to taxonomists for standard genome sequencing and annotation.</title>
        <authorList>
            <consortium name="The Broad Institute Genomics Platform"/>
            <consortium name="The Broad Institute Genome Sequencing Center for Infectious Disease"/>
            <person name="Wu L."/>
            <person name="Ma J."/>
        </authorList>
    </citation>
    <scope>NUCLEOTIDE SEQUENCE [LARGE SCALE GENOMIC DNA]</scope>
    <source>
        <strain evidence="8">JCM 3369</strain>
    </source>
</reference>
<accession>A0ABW2CSY7</accession>
<dbReference type="EMBL" id="JBHSXS010000028">
    <property type="protein sequence ID" value="MFC6884577.1"/>
    <property type="molecule type" value="Genomic_DNA"/>
</dbReference>
<dbReference type="RefSeq" id="WP_309239538.1">
    <property type="nucleotide sequence ID" value="NZ_JBHSXS010000028.1"/>
</dbReference>